<proteinExistence type="predicted"/>
<dbReference type="Gene3D" id="3.80.10.10">
    <property type="entry name" value="Ribonuclease Inhibitor"/>
    <property type="match status" value="3"/>
</dbReference>
<dbReference type="InterPro" id="IPR032675">
    <property type="entry name" value="LRR_dom_sf"/>
</dbReference>
<dbReference type="GO" id="GO:0005096">
    <property type="term" value="F:GTPase activator activity"/>
    <property type="evidence" value="ECO:0007669"/>
    <property type="project" value="UniProtKB-KW"/>
</dbReference>
<keyword evidence="2" id="KW-0343">GTPase activation</keyword>
<dbReference type="InterPro" id="IPR027038">
    <property type="entry name" value="RanGap"/>
</dbReference>
<sequence>MLPQGNSSRERAKGWSRTLQRLRDNDAALTVVIASSRGSINSDEDLRSLAKALQKNTVLLTLDLEGQRIGPLGGKALADALLGNNTLRKLNLEGNQIDVDGATAIAAALNCNTALTELNLAGNWIRNGGAKALAETLQRNSSLRSLNLWGNNFGRTGGKAILEAVQVNTALQKLNIGGNSIGTEGVAALEGALQRNTVLKELNLLKTMMRDPGVELLARALARNHTLERLHLGDNGIKSGGTRALAEALRDNSTLKELYLSGNQIDNDAARNLLGALTKDTGLIELDLGDAIPEEEVRNVLSKLRRIPPTPEGGTDRLPAIPFQELRLQRVIGTGSSKTVHSALWHDEEVAVLILRSGSARSEAAVFERLGRHPQLTRLLGTSRDPYGSHVLVTELARKGSLHTLLGDLVEEGRKASNLVLLQCAMQVCEGMLKIAEEGLIHRDLALRNVLVFDFDPDDPKRVAVKVTDYGLTREAQYYYSESDELPFRWMSPEAIVRGRWSEKSDVWAFGVLLWELWSAAMIPFHALGNADAAKRTVEGHRLEKTDECPDSIYELMKQCWETEASNRPTFIQLRVLLQDLHVELASALTDEAIPDTDVTTVVDPGTEAPDCDEKDESEDKEEQLPGGDTSGDQGNPDVPDTGNPPEGPDREPEIHITIPKHVGESQTHDDCSLCSRPVFLFGSIILLLALT</sequence>
<dbReference type="InterPro" id="IPR000719">
    <property type="entry name" value="Prot_kinase_dom"/>
</dbReference>
<dbReference type="GO" id="GO:0048471">
    <property type="term" value="C:perinuclear region of cytoplasm"/>
    <property type="evidence" value="ECO:0007669"/>
    <property type="project" value="TreeGrafter"/>
</dbReference>
<gene>
    <name evidence="7" type="primary">CSK</name>
    <name evidence="7" type="ORF">TSPGSL018_6089</name>
</gene>
<evidence type="ECO:0000256" key="5">
    <source>
        <dbReference type="SAM" id="MobiDB-lite"/>
    </source>
</evidence>
<dbReference type="SUPFAM" id="SSF56112">
    <property type="entry name" value="Protein kinase-like (PK-like)"/>
    <property type="match status" value="1"/>
</dbReference>
<dbReference type="PROSITE" id="PS00109">
    <property type="entry name" value="PROTEIN_KINASE_TYR"/>
    <property type="match status" value="1"/>
</dbReference>
<dbReference type="GO" id="GO:0005524">
    <property type="term" value="F:ATP binding"/>
    <property type="evidence" value="ECO:0007669"/>
    <property type="project" value="InterPro"/>
</dbReference>
<dbReference type="GO" id="GO:0005930">
    <property type="term" value="C:axoneme"/>
    <property type="evidence" value="ECO:0007669"/>
    <property type="project" value="UniProtKB-SubCell"/>
</dbReference>
<feature type="domain" description="Protein kinase" evidence="6">
    <location>
        <begin position="326"/>
        <end position="585"/>
    </location>
</feature>
<evidence type="ECO:0000256" key="2">
    <source>
        <dbReference type="ARBA" id="ARBA00022468"/>
    </source>
</evidence>
<dbReference type="PRINTS" id="PR00109">
    <property type="entry name" value="TYRKINASE"/>
</dbReference>
<accession>A0A061RFI0</accession>
<dbReference type="InterPro" id="IPR020635">
    <property type="entry name" value="Tyr_kinase_cat_dom"/>
</dbReference>
<dbReference type="PANTHER" id="PTHR24113:SF12">
    <property type="entry name" value="RAN GTPASE-ACTIVATING PROTEIN 1"/>
    <property type="match status" value="1"/>
</dbReference>
<organism evidence="7">
    <name type="scientific">Tetraselmis sp. GSL018</name>
    <dbReference type="NCBI Taxonomy" id="582737"/>
    <lineage>
        <taxon>Eukaryota</taxon>
        <taxon>Viridiplantae</taxon>
        <taxon>Chlorophyta</taxon>
        <taxon>core chlorophytes</taxon>
        <taxon>Chlorodendrophyceae</taxon>
        <taxon>Chlorodendrales</taxon>
        <taxon>Chlorodendraceae</taxon>
        <taxon>Tetraselmis</taxon>
    </lineage>
</organism>
<feature type="compositionally biased region" description="Acidic residues" evidence="5">
    <location>
        <begin position="610"/>
        <end position="622"/>
    </location>
</feature>
<keyword evidence="4" id="KW-0677">Repeat</keyword>
<comment type="subcellular location">
    <subcellularLocation>
        <location evidence="1">Cytoplasm</location>
        <location evidence="1">Cytoskeleton</location>
        <location evidence="1">Cilium axoneme</location>
    </subcellularLocation>
</comment>
<dbReference type="GO" id="GO:0005634">
    <property type="term" value="C:nucleus"/>
    <property type="evidence" value="ECO:0007669"/>
    <property type="project" value="TreeGrafter"/>
</dbReference>
<dbReference type="GO" id="GO:0006913">
    <property type="term" value="P:nucleocytoplasmic transport"/>
    <property type="evidence" value="ECO:0007669"/>
    <property type="project" value="TreeGrafter"/>
</dbReference>
<evidence type="ECO:0000313" key="7">
    <source>
        <dbReference type="EMBL" id="JAC69559.1"/>
    </source>
</evidence>
<dbReference type="InterPro" id="IPR008266">
    <property type="entry name" value="Tyr_kinase_AS"/>
</dbReference>
<keyword evidence="7" id="KW-0808">Transferase</keyword>
<dbReference type="SMART" id="SM00368">
    <property type="entry name" value="LRR_RI"/>
    <property type="match status" value="8"/>
</dbReference>
<dbReference type="AlphaFoldDB" id="A0A061RFI0"/>
<dbReference type="PROSITE" id="PS50011">
    <property type="entry name" value="PROTEIN_KINASE_DOM"/>
    <property type="match status" value="1"/>
</dbReference>
<dbReference type="Pfam" id="PF13516">
    <property type="entry name" value="LRR_6"/>
    <property type="match status" value="7"/>
</dbReference>
<dbReference type="InterPro" id="IPR001611">
    <property type="entry name" value="Leu-rich_rpt"/>
</dbReference>
<name>A0A061RFI0_9CHLO</name>
<feature type="region of interest" description="Disordered" evidence="5">
    <location>
        <begin position="596"/>
        <end position="656"/>
    </location>
</feature>
<evidence type="ECO:0000256" key="4">
    <source>
        <dbReference type="ARBA" id="ARBA00022737"/>
    </source>
</evidence>
<dbReference type="InterPro" id="IPR001245">
    <property type="entry name" value="Ser-Thr/Tyr_kinase_cat_dom"/>
</dbReference>
<dbReference type="GO" id="GO:0005829">
    <property type="term" value="C:cytosol"/>
    <property type="evidence" value="ECO:0007669"/>
    <property type="project" value="TreeGrafter"/>
</dbReference>
<protein>
    <submittedName>
        <fullName evidence="7">C-src tyrosine kinase</fullName>
    </submittedName>
</protein>
<dbReference type="GO" id="GO:0004713">
    <property type="term" value="F:protein tyrosine kinase activity"/>
    <property type="evidence" value="ECO:0007669"/>
    <property type="project" value="InterPro"/>
</dbReference>
<dbReference type="Gene3D" id="1.10.510.10">
    <property type="entry name" value="Transferase(Phosphotransferase) domain 1"/>
    <property type="match status" value="1"/>
</dbReference>
<dbReference type="EMBL" id="GBEZ01016717">
    <property type="protein sequence ID" value="JAC69559.1"/>
    <property type="molecule type" value="Transcribed_RNA"/>
</dbReference>
<evidence type="ECO:0000256" key="1">
    <source>
        <dbReference type="ARBA" id="ARBA00004430"/>
    </source>
</evidence>
<keyword evidence="7" id="KW-0418">Kinase</keyword>
<dbReference type="PANTHER" id="PTHR24113">
    <property type="entry name" value="RAN GTPASE-ACTIVATING PROTEIN 1"/>
    <property type="match status" value="1"/>
</dbReference>
<keyword evidence="3" id="KW-0433">Leucine-rich repeat</keyword>
<dbReference type="SUPFAM" id="SSF52047">
    <property type="entry name" value="RNI-like"/>
    <property type="match status" value="1"/>
</dbReference>
<dbReference type="SMART" id="SM00219">
    <property type="entry name" value="TyrKc"/>
    <property type="match status" value="1"/>
</dbReference>
<evidence type="ECO:0000259" key="6">
    <source>
        <dbReference type="PROSITE" id="PS50011"/>
    </source>
</evidence>
<dbReference type="InterPro" id="IPR011009">
    <property type="entry name" value="Kinase-like_dom_sf"/>
</dbReference>
<dbReference type="GO" id="GO:0031267">
    <property type="term" value="F:small GTPase binding"/>
    <property type="evidence" value="ECO:0007669"/>
    <property type="project" value="TreeGrafter"/>
</dbReference>
<reference evidence="7" key="1">
    <citation type="submission" date="2014-05" db="EMBL/GenBank/DDBJ databases">
        <title>The transcriptome of the halophilic microalga Tetraselmis sp. GSL018 isolated from the Great Salt Lake, Utah.</title>
        <authorList>
            <person name="Jinkerson R.E."/>
            <person name="D'Adamo S."/>
            <person name="Posewitz M.C."/>
        </authorList>
    </citation>
    <scope>NUCLEOTIDE SEQUENCE</scope>
    <source>
        <strain evidence="7">GSL018</strain>
    </source>
</reference>
<dbReference type="Pfam" id="PF07714">
    <property type="entry name" value="PK_Tyr_Ser-Thr"/>
    <property type="match status" value="1"/>
</dbReference>
<feature type="non-terminal residue" evidence="7">
    <location>
        <position position="692"/>
    </location>
</feature>
<evidence type="ECO:0000256" key="3">
    <source>
        <dbReference type="ARBA" id="ARBA00022614"/>
    </source>
</evidence>